<name>A0AAV4LXU5_BABCB</name>
<keyword evidence="1" id="KW-0472">Membrane</keyword>
<evidence type="ECO:0008006" key="4">
    <source>
        <dbReference type="Google" id="ProtNLM"/>
    </source>
</evidence>
<comment type="caution">
    <text evidence="2">The sequence shown here is derived from an EMBL/GenBank/DDBJ whole genome shotgun (WGS) entry which is preliminary data.</text>
</comment>
<reference evidence="2 3" key="1">
    <citation type="submission" date="2021-06" db="EMBL/GenBank/DDBJ databases">
        <title>Genome sequence of Babesia caballi.</title>
        <authorList>
            <person name="Yamagishi J."/>
            <person name="Kidaka T."/>
            <person name="Ochi A."/>
        </authorList>
    </citation>
    <scope>NUCLEOTIDE SEQUENCE [LARGE SCALE GENOMIC DNA]</scope>
    <source>
        <strain evidence="2">USDA-D6B2</strain>
    </source>
</reference>
<proteinExistence type="predicted"/>
<evidence type="ECO:0000313" key="3">
    <source>
        <dbReference type="Proteomes" id="UP001497744"/>
    </source>
</evidence>
<protein>
    <recommendedName>
        <fullName evidence="4">Variant erythrocyte surface antigen-1, alpha subunit</fullName>
    </recommendedName>
</protein>
<dbReference type="GeneID" id="94196060"/>
<accession>A0AAV4LXU5</accession>
<dbReference type="EMBL" id="BPLF01000003">
    <property type="protein sequence ID" value="GIX64579.1"/>
    <property type="molecule type" value="Genomic_DNA"/>
</dbReference>
<dbReference type="AlphaFoldDB" id="A0AAV4LXU5"/>
<keyword evidence="1" id="KW-1133">Transmembrane helix</keyword>
<evidence type="ECO:0000256" key="1">
    <source>
        <dbReference type="SAM" id="Phobius"/>
    </source>
</evidence>
<evidence type="ECO:0000313" key="2">
    <source>
        <dbReference type="EMBL" id="GIX64579.1"/>
    </source>
</evidence>
<keyword evidence="1" id="KW-0812">Transmembrane</keyword>
<dbReference type="Proteomes" id="UP001497744">
    <property type="component" value="Unassembled WGS sequence"/>
</dbReference>
<organism evidence="2 3">
    <name type="scientific">Babesia caballi</name>
    <dbReference type="NCBI Taxonomy" id="5871"/>
    <lineage>
        <taxon>Eukaryota</taxon>
        <taxon>Sar</taxon>
        <taxon>Alveolata</taxon>
        <taxon>Apicomplexa</taxon>
        <taxon>Aconoidasida</taxon>
        <taxon>Piroplasmida</taxon>
        <taxon>Babesiidae</taxon>
        <taxon>Babesia</taxon>
    </lineage>
</organism>
<gene>
    <name evidence="2" type="ORF">BcabD6B2_40140</name>
</gene>
<sequence>MTQRTLTDCPSNLKEAIDWILRVTGKDGQDSGNGTEGLAKQVHGLIDGVIKNDSDNVLNGKDADAIQKLSEWLGQSQNGEGIKKLIEPLADGLAGFIGYMNNNNGLIGVDGIAVSNDPVERLRDAVLGFLAGVLGQLKSLSDLNNHVTNINNAITALNGGVGKGQRGFSTAIQKAERALTGVNVLSIKDVWNQLKSVNELMKNDLNGLSTAFQTYVKKVLEAVENDGSVKTKGSVLSLQAKIRMLKGHLAEVLKRVNSMGDRPINMSTINSAINQVNQTNAFLHPSQLNTIRQPQAKALASAVHNATYHFRRQLQKPLYASSYRPSATWDGSHEVKCAMIFLGCLPLYYYGVTYLYWRCNGNNGWTALTFNGGREGFDLKWYMQAMGFEPSSLNVNKKGSEFVTTAFKGFNSLLTTDSNSTPRYFTYISELRNNIGASRSDFSHCPLVSLYNISETYFRHRQSLKAEKNTAFSHTIREMLYWLSGLQFSPGHDYLLGRISNIFMNILNKPSRTKDSVLTLQIADSARDALHSLTPSYVKGYLVATCLYIPSLLSSIQGAGKSGASDEPFLHKLYSNGLNLKYPSGASLFNALCDCVYALQFEFSFLYHMCATAYSYGYGWLYCWFGECVYPMKNFSTPALSHLCTEYNCGDSASCTHNNHSCKHNFNQGVMCGKSSSQTSPLQAFLTDKLTRFCLKLPGNSKHMEAHPTGYMCHVPMGFDGHLRADAKQGGNLNYILQPFCGGSTTPLRQLGEKLLCISRRTPKTLADLFGFYWNLNRVWKGVASSGYLKQLIEGTVECTIASISAKLNATELLSTAIGNLKEHCHEKATRTNVVTHQTTQTSDHSCKNTPADLWSLCESVSAAPGGMRTDKHDACRKSNCGGYLYPLTFSTGAAFGASDIFASTYLSWLVYMGEHFRDWLQDFLDEFNSLKCTNCKHDSNCIAHEPGKHSSECKCPSIPRCSGVLPLFYAYGFSFGSANTLMGGGRGGNRGDNQTKRSCDKFSQQLAAVLSPTAPLQYLLNEVDYFMYAVRKIFLMIAGPVWTLAAVTLLYNYILKLDLLHIQSHLHFPSTHKILPSALLTAGKTSSRTKLIYYMP</sequence>
<keyword evidence="3" id="KW-1185">Reference proteome</keyword>
<feature type="transmembrane region" description="Helical" evidence="1">
    <location>
        <begin position="1034"/>
        <end position="1055"/>
    </location>
</feature>
<dbReference type="RefSeq" id="XP_067716648.1">
    <property type="nucleotide sequence ID" value="XM_067860547.1"/>
</dbReference>